<comment type="similarity">
    <text evidence="1 2">Belongs to the UPF0235 family.</text>
</comment>
<keyword evidence="4" id="KW-1185">Reference proteome</keyword>
<dbReference type="HAMAP" id="MF_00634">
    <property type="entry name" value="UPF0235"/>
    <property type="match status" value="1"/>
</dbReference>
<reference evidence="3 4" key="1">
    <citation type="submission" date="2024-01" db="EMBL/GenBank/DDBJ databases">
        <title>Multi-omics insights into the function and evolution of sodium benzoate biodegradation pathways in Benzoatithermus flavus gen. nov., sp. nov. from hot spring.</title>
        <authorList>
            <person name="Hu C.-J."/>
            <person name="Li W.-J."/>
        </authorList>
    </citation>
    <scope>NUCLEOTIDE SEQUENCE [LARGE SCALE GENOMIC DNA]</scope>
    <source>
        <strain evidence="3 4">SYSU G07066</strain>
    </source>
</reference>
<name>A0ABU8XY35_9PROT</name>
<proteinExistence type="inferred from homology"/>
<comment type="caution">
    <text evidence="3">The sequence shown here is derived from an EMBL/GenBank/DDBJ whole genome shotgun (WGS) entry which is preliminary data.</text>
</comment>
<dbReference type="EMBL" id="JBBLZC010000046">
    <property type="protein sequence ID" value="MEK0086136.1"/>
    <property type="molecule type" value="Genomic_DNA"/>
</dbReference>
<accession>A0ABU8XY35</accession>
<dbReference type="InterPro" id="IPR003746">
    <property type="entry name" value="DUF167"/>
</dbReference>
<evidence type="ECO:0000256" key="2">
    <source>
        <dbReference type="HAMAP-Rule" id="MF_00634"/>
    </source>
</evidence>
<gene>
    <name evidence="3" type="ORF">U1T56_23515</name>
</gene>
<dbReference type="NCBIfam" id="TIGR00251">
    <property type="entry name" value="DUF167 family protein"/>
    <property type="match status" value="1"/>
</dbReference>
<evidence type="ECO:0000313" key="4">
    <source>
        <dbReference type="Proteomes" id="UP001375743"/>
    </source>
</evidence>
<evidence type="ECO:0000313" key="3">
    <source>
        <dbReference type="EMBL" id="MEK0086136.1"/>
    </source>
</evidence>
<dbReference type="RefSeq" id="WP_418161978.1">
    <property type="nucleotide sequence ID" value="NZ_JBBLZC010000046.1"/>
</dbReference>
<sequence length="108" mass="11187">MTPKLPLARRKEGVELALKVTPKAGKATIEGVVVDAAGAPWLAVKVTAPPDGGKANEAVLTLLAKRLGVPAPAIRLVAGATARWKRVAIAGDPEELERRLLALLPGSD</sequence>
<dbReference type="Proteomes" id="UP001375743">
    <property type="component" value="Unassembled WGS sequence"/>
</dbReference>
<dbReference type="Pfam" id="PF02594">
    <property type="entry name" value="DUF167"/>
    <property type="match status" value="1"/>
</dbReference>
<dbReference type="Gene3D" id="3.30.1200.10">
    <property type="entry name" value="YggU-like"/>
    <property type="match status" value="1"/>
</dbReference>
<dbReference type="InterPro" id="IPR036591">
    <property type="entry name" value="YggU-like_sf"/>
</dbReference>
<dbReference type="SMART" id="SM01152">
    <property type="entry name" value="DUF167"/>
    <property type="match status" value="1"/>
</dbReference>
<dbReference type="SUPFAM" id="SSF69786">
    <property type="entry name" value="YggU-like"/>
    <property type="match status" value="1"/>
</dbReference>
<protein>
    <recommendedName>
        <fullName evidence="2">UPF0235 protein U1T56_23515</fullName>
    </recommendedName>
</protein>
<evidence type="ECO:0000256" key="1">
    <source>
        <dbReference type="ARBA" id="ARBA00010364"/>
    </source>
</evidence>
<organism evidence="3 4">
    <name type="scientific">Benzoatithermus flavus</name>
    <dbReference type="NCBI Taxonomy" id="3108223"/>
    <lineage>
        <taxon>Bacteria</taxon>
        <taxon>Pseudomonadati</taxon>
        <taxon>Pseudomonadota</taxon>
        <taxon>Alphaproteobacteria</taxon>
        <taxon>Geminicoccales</taxon>
        <taxon>Geminicoccaceae</taxon>
        <taxon>Benzoatithermus</taxon>
    </lineage>
</organism>